<protein>
    <recommendedName>
        <fullName evidence="4">Flagellar basal-body rod protein FlgF</fullName>
    </recommendedName>
</protein>
<keyword evidence="7" id="KW-0966">Cell projection</keyword>
<proteinExistence type="inferred from homology"/>
<dbReference type="Pfam" id="PF22692">
    <property type="entry name" value="LlgE_F_G_D1"/>
    <property type="match status" value="1"/>
</dbReference>
<comment type="similarity">
    <text evidence="2 4">Belongs to the flagella basal body rod proteins family.</text>
</comment>
<dbReference type="InterPro" id="IPR053967">
    <property type="entry name" value="LlgE_F_G-like_D1"/>
</dbReference>
<dbReference type="NCBIfam" id="TIGR03506">
    <property type="entry name" value="FlgEFG_subfam"/>
    <property type="match status" value="1"/>
</dbReference>
<accession>A0A3D9YUG7</accession>
<keyword evidence="3 4" id="KW-0975">Bacterial flagellum</keyword>
<dbReference type="EMBL" id="QUMO01000003">
    <property type="protein sequence ID" value="REF86124.1"/>
    <property type="molecule type" value="Genomic_DNA"/>
</dbReference>
<evidence type="ECO:0000256" key="3">
    <source>
        <dbReference type="ARBA" id="ARBA00023143"/>
    </source>
</evidence>
<evidence type="ECO:0000259" key="6">
    <source>
        <dbReference type="Pfam" id="PF22692"/>
    </source>
</evidence>
<name>A0A3D9YUG7_9HYPH</name>
<evidence type="ECO:0000256" key="2">
    <source>
        <dbReference type="ARBA" id="ARBA00009677"/>
    </source>
</evidence>
<evidence type="ECO:0000313" key="8">
    <source>
        <dbReference type="Proteomes" id="UP000256900"/>
    </source>
</evidence>
<comment type="subunit">
    <text evidence="4">The basal body constitutes a major portion of the flagellar organelle and consists of five rings (E,L,P,S, and M) mounted on a central rod. The rod consists of about 26 subunits of FlgG in the distal portion, and FlgB, FlgC and FlgF are thought to build up the proximal portion of the rod with about 6 subunits each.</text>
</comment>
<feature type="domain" description="Flagellar basal-body/hook protein C-terminal" evidence="5">
    <location>
        <begin position="192"/>
        <end position="218"/>
    </location>
</feature>
<dbReference type="Proteomes" id="UP000256900">
    <property type="component" value="Unassembled WGS sequence"/>
</dbReference>
<dbReference type="OrthoDB" id="9804559at2"/>
<dbReference type="PANTHER" id="PTHR30435">
    <property type="entry name" value="FLAGELLAR PROTEIN"/>
    <property type="match status" value="1"/>
</dbReference>
<keyword evidence="8" id="KW-1185">Reference proteome</keyword>
<evidence type="ECO:0000256" key="4">
    <source>
        <dbReference type="RuleBase" id="RU362116"/>
    </source>
</evidence>
<evidence type="ECO:0000313" key="7">
    <source>
        <dbReference type="EMBL" id="REF86124.1"/>
    </source>
</evidence>
<sequence>MQSGPYVSLSAQLTLEKRLDSLALNVANMNTIGYRAAGVSFHTYVSRSGDEPVAYASSGRDYITRTEGPLIATGNPLDIAIQGEGWLAIQTPGGTVYTRDGRMRMRQTGELESLAGHPILDAGATPIILDPTAGQPVISGDGMITQNGRQVGAIGLFQIDSSAKFSRYENSGVIPDKPATPVLDFDINGIVQGHVEGSNVNPILEMAKLITISRAFESITGGAEKNESTLKDALPILGGTA</sequence>
<gene>
    <name evidence="7" type="ORF">DES32_2169</name>
</gene>
<dbReference type="GO" id="GO:0030694">
    <property type="term" value="C:bacterial-type flagellum basal body, rod"/>
    <property type="evidence" value="ECO:0007669"/>
    <property type="project" value="UniProtKB-UniRule"/>
</dbReference>
<comment type="caution">
    <text evidence="7">The sequence shown here is derived from an EMBL/GenBank/DDBJ whole genome shotgun (WGS) entry which is preliminary data.</text>
</comment>
<dbReference type="RefSeq" id="WP_115836698.1">
    <property type="nucleotide sequence ID" value="NZ_CP025086.1"/>
</dbReference>
<evidence type="ECO:0000259" key="5">
    <source>
        <dbReference type="Pfam" id="PF06429"/>
    </source>
</evidence>
<dbReference type="GO" id="GO:0071978">
    <property type="term" value="P:bacterial-type flagellum-dependent swarming motility"/>
    <property type="evidence" value="ECO:0007669"/>
    <property type="project" value="TreeGrafter"/>
</dbReference>
<keyword evidence="7" id="KW-0969">Cilium</keyword>
<dbReference type="NCBIfam" id="NF009282">
    <property type="entry name" value="PRK12642.1"/>
    <property type="match status" value="1"/>
</dbReference>
<dbReference type="NCBIfam" id="TIGR02490">
    <property type="entry name" value="flgF"/>
    <property type="match status" value="1"/>
</dbReference>
<evidence type="ECO:0000256" key="1">
    <source>
        <dbReference type="ARBA" id="ARBA00004117"/>
    </source>
</evidence>
<dbReference type="InterPro" id="IPR020013">
    <property type="entry name" value="Flagellar_FlgE/F/G"/>
</dbReference>
<dbReference type="InterPro" id="IPR010930">
    <property type="entry name" value="Flg_bb/hook_C_dom"/>
</dbReference>
<dbReference type="SUPFAM" id="SSF117143">
    <property type="entry name" value="Flagellar hook protein flgE"/>
    <property type="match status" value="1"/>
</dbReference>
<dbReference type="PANTHER" id="PTHR30435:SF19">
    <property type="entry name" value="FLAGELLAR BASAL-BODY ROD PROTEIN FLGG"/>
    <property type="match status" value="1"/>
</dbReference>
<dbReference type="InterPro" id="IPR012836">
    <property type="entry name" value="FlgF"/>
</dbReference>
<dbReference type="AlphaFoldDB" id="A0A3D9YUG7"/>
<keyword evidence="7" id="KW-0282">Flagellum</keyword>
<dbReference type="Pfam" id="PF06429">
    <property type="entry name" value="Flg_bbr_C"/>
    <property type="match status" value="1"/>
</dbReference>
<feature type="domain" description="Flagellar hook protein FlgE/F/G-like D1" evidence="6">
    <location>
        <begin position="80"/>
        <end position="145"/>
    </location>
</feature>
<reference evidence="7 8" key="1">
    <citation type="submission" date="2018-08" db="EMBL/GenBank/DDBJ databases">
        <title>Genomic Encyclopedia of Type Strains, Phase IV (KMG-IV): sequencing the most valuable type-strain genomes for metagenomic binning, comparative biology and taxonomic classification.</title>
        <authorList>
            <person name="Goeker M."/>
        </authorList>
    </citation>
    <scope>NUCLEOTIDE SEQUENCE [LARGE SCALE GENOMIC DNA]</scope>
    <source>
        <strain evidence="7 8">BW863</strain>
    </source>
</reference>
<comment type="subcellular location">
    <subcellularLocation>
        <location evidence="1 4">Bacterial flagellum basal body</location>
    </subcellularLocation>
</comment>
<dbReference type="InterPro" id="IPR037925">
    <property type="entry name" value="FlgE/F/G-like"/>
</dbReference>
<organism evidence="7 8">
    <name type="scientific">Methylovirgula ligni</name>
    <dbReference type="NCBI Taxonomy" id="569860"/>
    <lineage>
        <taxon>Bacteria</taxon>
        <taxon>Pseudomonadati</taxon>
        <taxon>Pseudomonadota</taxon>
        <taxon>Alphaproteobacteria</taxon>
        <taxon>Hyphomicrobiales</taxon>
        <taxon>Beijerinckiaceae</taxon>
        <taxon>Methylovirgula</taxon>
    </lineage>
</organism>